<comment type="caution">
    <text evidence="3">The sequence shown here is derived from an EMBL/GenBank/DDBJ whole genome shotgun (WGS) entry which is preliminary data.</text>
</comment>
<keyword evidence="3" id="KW-0132">Cell division</keyword>
<keyword evidence="3" id="KW-0131">Cell cycle</keyword>
<gene>
    <name evidence="3" type="primary">yneA_1</name>
    <name evidence="3" type="ORF">GALL_303760</name>
</gene>
<keyword evidence="1" id="KW-0812">Transmembrane</keyword>
<dbReference type="SUPFAM" id="SSF54106">
    <property type="entry name" value="LysM domain"/>
    <property type="match status" value="1"/>
</dbReference>
<sequence>MSAVAVSPRTGRAGVCPGRPVLGGSRSENVGAVAPGRVGMSRPSGDVVPSRRMRLTARGRRAAVLVAILTLGVVLLAGRAAAADDSGPLRVEVYTVATGDTLWQIASRVTTPGEDIRDVVIRLEELNRMSSVDLWAGEQILIPALG</sequence>
<dbReference type="CDD" id="cd00118">
    <property type="entry name" value="LysM"/>
    <property type="match status" value="1"/>
</dbReference>
<feature type="domain" description="LysM" evidence="2">
    <location>
        <begin position="92"/>
        <end position="142"/>
    </location>
</feature>
<dbReference type="EMBL" id="MLJW01000405">
    <property type="protein sequence ID" value="OIQ87763.1"/>
    <property type="molecule type" value="Genomic_DNA"/>
</dbReference>
<protein>
    <submittedName>
        <fullName evidence="3">Cell division suppressor protein YneA</fullName>
    </submittedName>
</protein>
<dbReference type="Gene3D" id="3.10.350.10">
    <property type="entry name" value="LysM domain"/>
    <property type="match status" value="1"/>
</dbReference>
<evidence type="ECO:0000313" key="3">
    <source>
        <dbReference type="EMBL" id="OIQ87763.1"/>
    </source>
</evidence>
<dbReference type="InterPro" id="IPR018392">
    <property type="entry name" value="LysM"/>
</dbReference>
<proteinExistence type="predicted"/>
<keyword evidence="1" id="KW-0472">Membrane</keyword>
<name>A0A1J5RDP5_9ZZZZ</name>
<feature type="transmembrane region" description="Helical" evidence="1">
    <location>
        <begin position="62"/>
        <end position="82"/>
    </location>
</feature>
<dbReference type="AlphaFoldDB" id="A0A1J5RDP5"/>
<evidence type="ECO:0000259" key="2">
    <source>
        <dbReference type="PROSITE" id="PS51782"/>
    </source>
</evidence>
<dbReference type="Pfam" id="PF01476">
    <property type="entry name" value="LysM"/>
    <property type="match status" value="1"/>
</dbReference>
<dbReference type="InterPro" id="IPR036779">
    <property type="entry name" value="LysM_dom_sf"/>
</dbReference>
<accession>A0A1J5RDP5</accession>
<keyword evidence="1" id="KW-1133">Transmembrane helix</keyword>
<reference evidence="3" key="1">
    <citation type="submission" date="2016-10" db="EMBL/GenBank/DDBJ databases">
        <title>Sequence of Gallionella enrichment culture.</title>
        <authorList>
            <person name="Poehlein A."/>
            <person name="Muehling M."/>
            <person name="Daniel R."/>
        </authorList>
    </citation>
    <scope>NUCLEOTIDE SEQUENCE</scope>
</reference>
<dbReference type="SMART" id="SM00257">
    <property type="entry name" value="LysM"/>
    <property type="match status" value="1"/>
</dbReference>
<evidence type="ECO:0000256" key="1">
    <source>
        <dbReference type="SAM" id="Phobius"/>
    </source>
</evidence>
<dbReference type="PROSITE" id="PS51782">
    <property type="entry name" value="LYSM"/>
    <property type="match status" value="1"/>
</dbReference>
<dbReference type="GO" id="GO:0051301">
    <property type="term" value="P:cell division"/>
    <property type="evidence" value="ECO:0007669"/>
    <property type="project" value="UniProtKB-KW"/>
</dbReference>
<organism evidence="3">
    <name type="scientific">mine drainage metagenome</name>
    <dbReference type="NCBI Taxonomy" id="410659"/>
    <lineage>
        <taxon>unclassified sequences</taxon>
        <taxon>metagenomes</taxon>
        <taxon>ecological metagenomes</taxon>
    </lineage>
</organism>